<evidence type="ECO:0000313" key="1">
    <source>
        <dbReference type="EMBL" id="CAG5087123.1"/>
    </source>
</evidence>
<accession>A0A8J2H8Q9</accession>
<sequence>MSNSLIKVSSTGLSRIFHNVKPSSEMHCSLYTQSECIVSGAATTSQVRIITQLTTVLLLASHYLFT</sequence>
<dbReference type="Proteomes" id="UP000786811">
    <property type="component" value="Unassembled WGS sequence"/>
</dbReference>
<name>A0A8J2H8Q9_COTCN</name>
<gene>
    <name evidence="1" type="ORF">HICCMSTLAB_LOCUS4425</name>
</gene>
<dbReference type="EMBL" id="CAJNRD030001119">
    <property type="protein sequence ID" value="CAG5087123.1"/>
    <property type="molecule type" value="Genomic_DNA"/>
</dbReference>
<protein>
    <submittedName>
        <fullName evidence="1">Uncharacterized protein</fullName>
    </submittedName>
</protein>
<dbReference type="AlphaFoldDB" id="A0A8J2H8Q9"/>
<proteinExistence type="predicted"/>
<organism evidence="1 2">
    <name type="scientific">Cotesia congregata</name>
    <name type="common">Parasitoid wasp</name>
    <name type="synonym">Apanteles congregatus</name>
    <dbReference type="NCBI Taxonomy" id="51543"/>
    <lineage>
        <taxon>Eukaryota</taxon>
        <taxon>Metazoa</taxon>
        <taxon>Ecdysozoa</taxon>
        <taxon>Arthropoda</taxon>
        <taxon>Hexapoda</taxon>
        <taxon>Insecta</taxon>
        <taxon>Pterygota</taxon>
        <taxon>Neoptera</taxon>
        <taxon>Endopterygota</taxon>
        <taxon>Hymenoptera</taxon>
        <taxon>Apocrita</taxon>
        <taxon>Ichneumonoidea</taxon>
        <taxon>Braconidae</taxon>
        <taxon>Microgastrinae</taxon>
        <taxon>Cotesia</taxon>
    </lineage>
</organism>
<keyword evidence="2" id="KW-1185">Reference proteome</keyword>
<comment type="caution">
    <text evidence="1">The sequence shown here is derived from an EMBL/GenBank/DDBJ whole genome shotgun (WGS) entry which is preliminary data.</text>
</comment>
<reference evidence="1" key="1">
    <citation type="submission" date="2021-04" db="EMBL/GenBank/DDBJ databases">
        <authorList>
            <person name="Chebbi M.A.C M."/>
        </authorList>
    </citation>
    <scope>NUCLEOTIDE SEQUENCE</scope>
</reference>
<evidence type="ECO:0000313" key="2">
    <source>
        <dbReference type="Proteomes" id="UP000786811"/>
    </source>
</evidence>